<dbReference type="InterPro" id="IPR001471">
    <property type="entry name" value="AP2/ERF_dom"/>
</dbReference>
<feature type="domain" description="AP2/ERF" evidence="10">
    <location>
        <begin position="161"/>
        <end position="220"/>
    </location>
</feature>
<keyword evidence="7" id="KW-0539">Nucleus</keyword>
<evidence type="ECO:0000313" key="11">
    <source>
        <dbReference type="EMBL" id="CAL5005861.1"/>
    </source>
</evidence>
<keyword evidence="12" id="KW-1185">Reference proteome</keyword>
<reference evidence="11" key="1">
    <citation type="submission" date="2024-10" db="EMBL/GenBank/DDBJ databases">
        <authorList>
            <person name="Ryan C."/>
        </authorList>
    </citation>
    <scope>NUCLEOTIDE SEQUENCE [LARGE SCALE GENOMIC DNA]</scope>
</reference>
<dbReference type="InterPro" id="IPR036955">
    <property type="entry name" value="AP2/ERF_dom_sf"/>
</dbReference>
<dbReference type="Gene3D" id="3.30.730.10">
    <property type="entry name" value="AP2/ERF domain"/>
    <property type="match status" value="2"/>
</dbReference>
<proteinExistence type="inferred from homology"/>
<keyword evidence="5" id="KW-0010">Activator</keyword>
<comment type="subcellular location">
    <subcellularLocation>
        <location evidence="1">Nucleus</location>
    </subcellularLocation>
</comment>
<keyword evidence="2" id="KW-0936">Ethylene signaling pathway</keyword>
<keyword evidence="6" id="KW-0804">Transcription</keyword>
<evidence type="ECO:0000259" key="10">
    <source>
        <dbReference type="PROSITE" id="PS51032"/>
    </source>
</evidence>
<dbReference type="CDD" id="cd00018">
    <property type="entry name" value="AP2"/>
    <property type="match status" value="2"/>
</dbReference>
<dbReference type="PRINTS" id="PR00367">
    <property type="entry name" value="ETHRSPELEMNT"/>
</dbReference>
<dbReference type="InterPro" id="IPR051758">
    <property type="entry name" value="ERF/AP2-like"/>
</dbReference>
<evidence type="ECO:0000256" key="5">
    <source>
        <dbReference type="ARBA" id="ARBA00023159"/>
    </source>
</evidence>
<dbReference type="InterPro" id="IPR016177">
    <property type="entry name" value="DNA-bd_dom_sf"/>
</dbReference>
<protein>
    <recommendedName>
        <fullName evidence="10">AP2/ERF domain-containing protein</fullName>
    </recommendedName>
</protein>
<keyword evidence="3" id="KW-0805">Transcription regulation</keyword>
<evidence type="ECO:0000256" key="6">
    <source>
        <dbReference type="ARBA" id="ARBA00023163"/>
    </source>
</evidence>
<comment type="similarity">
    <text evidence="8">Belongs to the AP2/ERF transcription factor family. ERF subfamily.</text>
</comment>
<feature type="region of interest" description="Disordered" evidence="9">
    <location>
        <begin position="112"/>
        <end position="167"/>
    </location>
</feature>
<evidence type="ECO:0000256" key="9">
    <source>
        <dbReference type="SAM" id="MobiDB-lite"/>
    </source>
</evidence>
<accession>A0ABC9BTV9</accession>
<evidence type="ECO:0000256" key="3">
    <source>
        <dbReference type="ARBA" id="ARBA00023015"/>
    </source>
</evidence>
<dbReference type="AlphaFoldDB" id="A0ABC9BTV9"/>
<feature type="compositionally biased region" description="Basic residues" evidence="9">
    <location>
        <begin position="158"/>
        <end position="167"/>
    </location>
</feature>
<gene>
    <name evidence="11" type="ORF">URODEC1_LOCUS67711</name>
</gene>
<dbReference type="GO" id="GO:0000976">
    <property type="term" value="F:transcription cis-regulatory region binding"/>
    <property type="evidence" value="ECO:0007669"/>
    <property type="project" value="UniProtKB-ARBA"/>
</dbReference>
<dbReference type="FunFam" id="3.30.730.10:FF:000001">
    <property type="entry name" value="Ethylene-responsive transcription factor 2"/>
    <property type="match status" value="1"/>
</dbReference>
<dbReference type="PANTHER" id="PTHR31657:SF24">
    <property type="entry name" value="AP2_ERF DOMAIN-CONTAINING PROTEIN"/>
    <property type="match status" value="1"/>
</dbReference>
<dbReference type="Pfam" id="PF00847">
    <property type="entry name" value="AP2"/>
    <property type="match status" value="1"/>
</dbReference>
<name>A0ABC9BTV9_9POAL</name>
<keyword evidence="4" id="KW-0238">DNA-binding</keyword>
<evidence type="ECO:0000256" key="7">
    <source>
        <dbReference type="ARBA" id="ARBA00023242"/>
    </source>
</evidence>
<organism evidence="11 12">
    <name type="scientific">Urochloa decumbens</name>
    <dbReference type="NCBI Taxonomy" id="240449"/>
    <lineage>
        <taxon>Eukaryota</taxon>
        <taxon>Viridiplantae</taxon>
        <taxon>Streptophyta</taxon>
        <taxon>Embryophyta</taxon>
        <taxon>Tracheophyta</taxon>
        <taxon>Spermatophyta</taxon>
        <taxon>Magnoliopsida</taxon>
        <taxon>Liliopsida</taxon>
        <taxon>Poales</taxon>
        <taxon>Poaceae</taxon>
        <taxon>PACMAD clade</taxon>
        <taxon>Panicoideae</taxon>
        <taxon>Panicodae</taxon>
        <taxon>Paniceae</taxon>
        <taxon>Melinidinae</taxon>
        <taxon>Urochloa</taxon>
    </lineage>
</organism>
<dbReference type="GO" id="GO:0009873">
    <property type="term" value="P:ethylene-activated signaling pathway"/>
    <property type="evidence" value="ECO:0007669"/>
    <property type="project" value="UniProtKB-KW"/>
</dbReference>
<dbReference type="SUPFAM" id="SSF54171">
    <property type="entry name" value="DNA-binding domain"/>
    <property type="match status" value="2"/>
</dbReference>
<dbReference type="PROSITE" id="PS51032">
    <property type="entry name" value="AP2_ERF"/>
    <property type="match status" value="2"/>
</dbReference>
<dbReference type="SMART" id="SM00380">
    <property type="entry name" value="AP2"/>
    <property type="match status" value="2"/>
</dbReference>
<dbReference type="GO" id="GO:0005634">
    <property type="term" value="C:nucleus"/>
    <property type="evidence" value="ECO:0007669"/>
    <property type="project" value="UniProtKB-SubCell"/>
</dbReference>
<dbReference type="EMBL" id="OZ075137">
    <property type="protein sequence ID" value="CAL5005861.1"/>
    <property type="molecule type" value="Genomic_DNA"/>
</dbReference>
<dbReference type="PANTHER" id="PTHR31657">
    <property type="entry name" value="ETHYLENE-RESPONSIVE TRANSCRIPTION FACTOR ERF061"/>
    <property type="match status" value="1"/>
</dbReference>
<dbReference type="Proteomes" id="UP001497457">
    <property type="component" value="Chromosome 27b"/>
</dbReference>
<evidence type="ECO:0000256" key="1">
    <source>
        <dbReference type="ARBA" id="ARBA00004123"/>
    </source>
</evidence>
<sequence>MILTSHKNMQLQRQGLPGLAPQCRTMKPAASAPARGGYRGVRRRSSGKWAAEIRLPGDRNRHCLGNFDTAEHAALAYDQAAYRVYGDTARLNFPERAAAWKAVATAADEAVTAAAEAEEAEQQAPGGSGSETGERAAEGQPAPLGPRGRPREPAACAPKRRYRGVRRRRSGKWAAAIRRPGDSQRQYLGNFDTAGAEEAALAYDQGACRLHGAGARLNFPERAASWEAAAVAATADEVPAAASAAAAAAADTDTMTPAEAGITYYSFI</sequence>
<evidence type="ECO:0000256" key="2">
    <source>
        <dbReference type="ARBA" id="ARBA00022745"/>
    </source>
</evidence>
<evidence type="ECO:0000256" key="8">
    <source>
        <dbReference type="ARBA" id="ARBA00024343"/>
    </source>
</evidence>
<evidence type="ECO:0000256" key="4">
    <source>
        <dbReference type="ARBA" id="ARBA00023125"/>
    </source>
</evidence>
<feature type="domain" description="AP2/ERF" evidence="10">
    <location>
        <begin position="37"/>
        <end position="94"/>
    </location>
</feature>
<evidence type="ECO:0000313" key="12">
    <source>
        <dbReference type="Proteomes" id="UP001497457"/>
    </source>
</evidence>